<feature type="region of interest" description="Disordered" evidence="2">
    <location>
        <begin position="115"/>
        <end position="136"/>
    </location>
</feature>
<dbReference type="EMBL" id="HG937693">
    <property type="protein sequence ID" value="CDP35479.1"/>
    <property type="molecule type" value="Genomic_DNA"/>
</dbReference>
<name>A0A060T3U5_BLAAD</name>
<evidence type="ECO:0000256" key="2">
    <source>
        <dbReference type="SAM" id="MobiDB-lite"/>
    </source>
</evidence>
<organism evidence="3">
    <name type="scientific">Blastobotrys adeninivorans</name>
    <name type="common">Yeast</name>
    <name type="synonym">Arxula adeninivorans</name>
    <dbReference type="NCBI Taxonomy" id="409370"/>
    <lineage>
        <taxon>Eukaryota</taxon>
        <taxon>Fungi</taxon>
        <taxon>Dikarya</taxon>
        <taxon>Ascomycota</taxon>
        <taxon>Saccharomycotina</taxon>
        <taxon>Dipodascomycetes</taxon>
        <taxon>Dipodascales</taxon>
        <taxon>Trichomonascaceae</taxon>
        <taxon>Blastobotrys</taxon>
    </lineage>
</organism>
<feature type="compositionally biased region" description="Pro residues" evidence="2">
    <location>
        <begin position="123"/>
        <end position="136"/>
    </location>
</feature>
<evidence type="ECO:0000256" key="1">
    <source>
        <dbReference type="SAM" id="Coils"/>
    </source>
</evidence>
<reference evidence="3" key="2">
    <citation type="submission" date="2014-06" db="EMBL/GenBank/DDBJ databases">
        <title>The complete genome of Blastobotrys (Arxula) adeninivorans LS3 - a yeast of biotechnological interest.</title>
        <authorList>
            <person name="Kunze G."/>
            <person name="Gaillardin C."/>
            <person name="Czernicka M."/>
            <person name="Durrens P."/>
            <person name="Martin T."/>
            <person name="Boer E."/>
            <person name="Gabaldon T."/>
            <person name="Cruz J."/>
            <person name="Talla E."/>
            <person name="Marck C."/>
            <person name="Goffeau A."/>
            <person name="Barbe V."/>
            <person name="Baret P."/>
            <person name="Baronian K."/>
            <person name="Beier S."/>
            <person name="Bleykasten C."/>
            <person name="Bode R."/>
            <person name="Casaregola S."/>
            <person name="Despons L."/>
            <person name="Fairhead C."/>
            <person name="Giersberg M."/>
            <person name="Gierski P."/>
            <person name="Hahnel U."/>
            <person name="Hartmann A."/>
            <person name="Jankowska D."/>
            <person name="Jubin C."/>
            <person name="Jung P."/>
            <person name="Lafontaine I."/>
            <person name="Leh-Louis V."/>
            <person name="Lemaire M."/>
            <person name="Marcet-Houben M."/>
            <person name="Mascher M."/>
            <person name="Morel G."/>
            <person name="Richard G.-F."/>
            <person name="Riechen J."/>
            <person name="Sacerdot C."/>
            <person name="Sarkar A."/>
            <person name="Savel G."/>
            <person name="Schacherer J."/>
            <person name="Sherman D."/>
            <person name="Straub M.-L."/>
            <person name="Stein N."/>
            <person name="Thierry A."/>
            <person name="Trautwein-Schult A."/>
            <person name="Westhof E."/>
            <person name="Worch S."/>
            <person name="Dujon B."/>
            <person name="Souciet J.-L."/>
            <person name="Wincker P."/>
            <person name="Scholz U."/>
            <person name="Neuveglise N."/>
        </authorList>
    </citation>
    <scope>NUCLEOTIDE SEQUENCE</scope>
    <source>
        <strain evidence="3">LS3</strain>
    </source>
</reference>
<evidence type="ECO:0000313" key="3">
    <source>
        <dbReference type="EMBL" id="CDP35479.1"/>
    </source>
</evidence>
<keyword evidence="1" id="KW-0175">Coiled coil</keyword>
<feature type="coiled-coil region" evidence="1">
    <location>
        <begin position="222"/>
        <end position="249"/>
    </location>
</feature>
<reference evidence="3" key="1">
    <citation type="submission" date="2014-02" db="EMBL/GenBank/DDBJ databases">
        <authorList>
            <person name="Genoscope - CEA"/>
        </authorList>
    </citation>
    <scope>NUCLEOTIDE SEQUENCE</scope>
    <source>
        <strain evidence="3">LS3</strain>
    </source>
</reference>
<feature type="compositionally biased region" description="Low complexity" evidence="2">
    <location>
        <begin position="46"/>
        <end position="57"/>
    </location>
</feature>
<feature type="region of interest" description="Disordered" evidence="2">
    <location>
        <begin position="146"/>
        <end position="165"/>
    </location>
</feature>
<sequence length="311" mass="34893">MPNPLKLKLEPIGAAIRLVSNDTDTPMSPRFDDAFLEPESPWQPHSFLQRLRLSSGSSKRKSRRKSCPDEQEYIKQLEEFHNKRHNVSAPIAEDPITDQNKNYNTNRKSTVSIAGSLHSVPGTPAPSQPPPPTPTVPELPEHIEDGGSATTMIPERPRHVSSNSISTVNSLTPSVSSSILFPPALDTSSCDSSFSASPRMLHTSLSEYQLVSNGNKLPASKVERLQSEIDQLKKEAAVLTRELDLLDRILGDPYSYSREYRVRTQRQRDETAKHLDGVLKRKYELGMKLTRAWNRERDTTGYTSRFFSNGL</sequence>
<dbReference type="AlphaFoldDB" id="A0A060T3U5"/>
<accession>A0A060T3U5</accession>
<feature type="region of interest" description="Disordered" evidence="2">
    <location>
        <begin position="20"/>
        <end position="70"/>
    </location>
</feature>
<proteinExistence type="predicted"/>
<gene>
    <name evidence="3" type="ORF">GNLVRS02_ARAD1C36542g</name>
</gene>
<protein>
    <submittedName>
        <fullName evidence="3">ARAD1C36542p</fullName>
    </submittedName>
</protein>